<reference evidence="2" key="1">
    <citation type="journal article" date="2018" name="Genome Biol. Evol.">
        <title>Genomics and development of Lentinus tigrinus, a white-rot wood-decaying mushroom with dimorphic fruiting bodies.</title>
        <authorList>
            <person name="Wu B."/>
            <person name="Xu Z."/>
            <person name="Knudson A."/>
            <person name="Carlson A."/>
            <person name="Chen N."/>
            <person name="Kovaka S."/>
            <person name="LaButti K."/>
            <person name="Lipzen A."/>
            <person name="Pennachio C."/>
            <person name="Riley R."/>
            <person name="Schakwitz W."/>
            <person name="Umezawa K."/>
            <person name="Ohm R.A."/>
            <person name="Grigoriev I.V."/>
            <person name="Nagy L.G."/>
            <person name="Gibbons J."/>
            <person name="Hibbett D."/>
        </authorList>
    </citation>
    <scope>NUCLEOTIDE SEQUENCE [LARGE SCALE GENOMIC DNA]</scope>
    <source>
        <strain evidence="2">ALCF2SS1-6</strain>
    </source>
</reference>
<evidence type="ECO:0000313" key="3">
    <source>
        <dbReference type="Proteomes" id="UP000313359"/>
    </source>
</evidence>
<dbReference type="Proteomes" id="UP000313359">
    <property type="component" value="Unassembled WGS sequence"/>
</dbReference>
<evidence type="ECO:0000313" key="2">
    <source>
        <dbReference type="EMBL" id="RPD59868.1"/>
    </source>
</evidence>
<keyword evidence="3" id="KW-1185">Reference proteome</keyword>
<dbReference type="AlphaFoldDB" id="A0A5C2S9B0"/>
<dbReference type="OrthoDB" id="10616222at2759"/>
<protein>
    <submittedName>
        <fullName evidence="2">Uncharacterized protein</fullName>
    </submittedName>
</protein>
<sequence length="188" mass="20999">MASRRRARDGPWLGLRRVQHKRVAVTQNQQVRTASLWSHALSPRGTLGQGEMLSPPGPWRCEPWTRRAVFLRQASEASWGECFGPRGRTCARRARARRAGEASPWTRSARRHSEPTLTVIPREKTPGPSRNSVPARSFPHPTREDYDVAGGLSASLREATSLAENHRDRYVPAAIFDALDAEEPGCID</sequence>
<organism evidence="2 3">
    <name type="scientific">Lentinus tigrinus ALCF2SS1-6</name>
    <dbReference type="NCBI Taxonomy" id="1328759"/>
    <lineage>
        <taxon>Eukaryota</taxon>
        <taxon>Fungi</taxon>
        <taxon>Dikarya</taxon>
        <taxon>Basidiomycota</taxon>
        <taxon>Agaricomycotina</taxon>
        <taxon>Agaricomycetes</taxon>
        <taxon>Polyporales</taxon>
        <taxon>Polyporaceae</taxon>
        <taxon>Lentinus</taxon>
    </lineage>
</organism>
<feature type="region of interest" description="Disordered" evidence="1">
    <location>
        <begin position="97"/>
        <end position="144"/>
    </location>
</feature>
<accession>A0A5C2S9B0</accession>
<evidence type="ECO:0000256" key="1">
    <source>
        <dbReference type="SAM" id="MobiDB-lite"/>
    </source>
</evidence>
<proteinExistence type="predicted"/>
<name>A0A5C2S9B0_9APHY</name>
<gene>
    <name evidence="2" type="ORF">L227DRAFT_116110</name>
</gene>
<dbReference type="EMBL" id="ML122268">
    <property type="protein sequence ID" value="RPD59868.1"/>
    <property type="molecule type" value="Genomic_DNA"/>
</dbReference>